<dbReference type="RefSeq" id="WP_187221178.1">
    <property type="nucleotide sequence ID" value="NZ_JABVED010000008.1"/>
</dbReference>
<dbReference type="PROSITE" id="PS00622">
    <property type="entry name" value="HTH_LUXR_1"/>
    <property type="match status" value="1"/>
</dbReference>
<keyword evidence="3" id="KW-1185">Reference proteome</keyword>
<protein>
    <submittedName>
        <fullName evidence="2">LuxR family transcriptional regulator</fullName>
    </submittedName>
</protein>
<name>A0ABR7L871_9PSEU</name>
<proteinExistence type="predicted"/>
<dbReference type="PRINTS" id="PR00364">
    <property type="entry name" value="DISEASERSIST"/>
</dbReference>
<dbReference type="EMBL" id="JABVED010000008">
    <property type="protein sequence ID" value="MBC6448703.1"/>
    <property type="molecule type" value="Genomic_DNA"/>
</dbReference>
<dbReference type="InterPro" id="IPR000792">
    <property type="entry name" value="Tscrpt_reg_LuxR_C"/>
</dbReference>
<comment type="caution">
    <text evidence="2">The sequence shown here is derived from an EMBL/GenBank/DDBJ whole genome shotgun (WGS) entry which is preliminary data.</text>
</comment>
<dbReference type="Proteomes" id="UP000734823">
    <property type="component" value="Unassembled WGS sequence"/>
</dbReference>
<dbReference type="CDD" id="cd06170">
    <property type="entry name" value="LuxR_C_like"/>
    <property type="match status" value="1"/>
</dbReference>
<sequence length="768" mass="83841">MAAVTDGTGASRVPVELTSYVGRLEEAARAKRMLDSGHLLTLSGTGGVGKTRLAGRVAADVDRLFQGDVVFVRLAELRDAELLPDLVADALGLRDQSGRSSTAVVIEHLRDRRMLLLLDNCEHLVEACAKFVTAVLRECPHVSILVTSRQSIGVSGEQILPVPPLATPVADDVRSPADLEKFDSVRLFVDRARSVVPTFEVTDDNFADVARLCQDLEGLPLAIELAAVRVRSLSVRQLTERLTDRLALLTKGRRTAPRRQQTLRATIDWSHGLCSAPERLMWARAAVFSGTFGLAAAEHVCGGAGVDPDDVLNLVDGLVDKSILVREEEGGEVRYRMLETLREYGLDRLDEAADRQRVSERHRDWYAGLAGRFERTWIGPDQVPLMAALRREYPNIRVALDFCFTAPGEAAAGVRMIAKIIDFWSVSGLFTELRVWMDRALAALPEDAPERVTALRIDGWTALFQGDGKSVAERFGAAGELLKDRPDEVEAAYVAAGWGVTAVFSGDPAAAVGLTKTAWDGFRAHRVRRGESFVPTAHGLSVGLAEDYQRGRAVLQEIIARCAAQGETHWRSWALCCLGFLDMKAVRDAELADTIGRQALRMAHEVGTVEVEAFTTETLAAVAAHKGEHVRAATLLGIAETGWTAMGTTPAAYVPLFELREEYAAHTREALGDTAFERAVALGRALPPEAALRYTLEEAKPPPPAEPSTGLTKRQSEIAKLIAEGLTSKEIAERLVISQRTVESHVDAIRTRLGFHTRSEIAAWVTRR</sequence>
<dbReference type="Gene3D" id="1.10.10.10">
    <property type="entry name" value="Winged helix-like DNA-binding domain superfamily/Winged helix DNA-binding domain"/>
    <property type="match status" value="1"/>
</dbReference>
<dbReference type="InterPro" id="IPR027417">
    <property type="entry name" value="P-loop_NTPase"/>
</dbReference>
<reference evidence="2 3" key="1">
    <citation type="submission" date="2020-06" db="EMBL/GenBank/DDBJ databases">
        <title>Actinokineospora xiongansis sp. nov., isolated from soil of Baiyangdian.</title>
        <authorList>
            <person name="Zhang X."/>
        </authorList>
    </citation>
    <scope>NUCLEOTIDE SEQUENCE [LARGE SCALE GENOMIC DNA]</scope>
    <source>
        <strain evidence="2 3">HBU206404</strain>
    </source>
</reference>
<dbReference type="PRINTS" id="PR00038">
    <property type="entry name" value="HTHLUXR"/>
</dbReference>
<dbReference type="InterPro" id="IPR002182">
    <property type="entry name" value="NB-ARC"/>
</dbReference>
<gene>
    <name evidence="2" type="ORF">GPZ80_16140</name>
</gene>
<dbReference type="PANTHER" id="PTHR47691">
    <property type="entry name" value="REGULATOR-RELATED"/>
    <property type="match status" value="1"/>
</dbReference>
<evidence type="ECO:0000313" key="3">
    <source>
        <dbReference type="Proteomes" id="UP000734823"/>
    </source>
</evidence>
<dbReference type="SUPFAM" id="SSF46894">
    <property type="entry name" value="C-terminal effector domain of the bipartite response regulators"/>
    <property type="match status" value="1"/>
</dbReference>
<evidence type="ECO:0000313" key="2">
    <source>
        <dbReference type="EMBL" id="MBC6448703.1"/>
    </source>
</evidence>
<dbReference type="SUPFAM" id="SSF52540">
    <property type="entry name" value="P-loop containing nucleoside triphosphate hydrolases"/>
    <property type="match status" value="1"/>
</dbReference>
<evidence type="ECO:0000259" key="1">
    <source>
        <dbReference type="PROSITE" id="PS50043"/>
    </source>
</evidence>
<dbReference type="Gene3D" id="3.40.50.300">
    <property type="entry name" value="P-loop containing nucleotide triphosphate hydrolases"/>
    <property type="match status" value="1"/>
</dbReference>
<dbReference type="SMART" id="SM00421">
    <property type="entry name" value="HTH_LUXR"/>
    <property type="match status" value="1"/>
</dbReference>
<dbReference type="InterPro" id="IPR036388">
    <property type="entry name" value="WH-like_DNA-bd_sf"/>
</dbReference>
<dbReference type="Pfam" id="PF00196">
    <property type="entry name" value="GerE"/>
    <property type="match status" value="1"/>
</dbReference>
<organism evidence="2 3">
    <name type="scientific">Actinokineospora xionganensis</name>
    <dbReference type="NCBI Taxonomy" id="2684470"/>
    <lineage>
        <taxon>Bacteria</taxon>
        <taxon>Bacillati</taxon>
        <taxon>Actinomycetota</taxon>
        <taxon>Actinomycetes</taxon>
        <taxon>Pseudonocardiales</taxon>
        <taxon>Pseudonocardiaceae</taxon>
        <taxon>Actinokineospora</taxon>
    </lineage>
</organism>
<dbReference type="Pfam" id="PF00931">
    <property type="entry name" value="NB-ARC"/>
    <property type="match status" value="1"/>
</dbReference>
<dbReference type="PROSITE" id="PS50043">
    <property type="entry name" value="HTH_LUXR_2"/>
    <property type="match status" value="1"/>
</dbReference>
<dbReference type="PANTHER" id="PTHR47691:SF3">
    <property type="entry name" value="HTH-TYPE TRANSCRIPTIONAL REGULATOR RV0890C-RELATED"/>
    <property type="match status" value="1"/>
</dbReference>
<accession>A0ABR7L871</accession>
<dbReference type="InterPro" id="IPR016032">
    <property type="entry name" value="Sig_transdc_resp-reg_C-effctor"/>
</dbReference>
<feature type="domain" description="HTH luxR-type" evidence="1">
    <location>
        <begin position="704"/>
        <end position="768"/>
    </location>
</feature>